<keyword evidence="1" id="KW-0812">Transmembrane</keyword>
<proteinExistence type="predicted"/>
<evidence type="ECO:0000313" key="4">
    <source>
        <dbReference type="EMBL" id="MCI78504.1"/>
    </source>
</evidence>
<comment type="caution">
    <text evidence="4">The sequence shown here is derived from an EMBL/GenBank/DDBJ whole genome shotgun (WGS) entry which is preliminary data.</text>
</comment>
<dbReference type="InterPro" id="IPR036640">
    <property type="entry name" value="ABC1_TM_sf"/>
</dbReference>
<evidence type="ECO:0000256" key="3">
    <source>
        <dbReference type="ARBA" id="ARBA00023136"/>
    </source>
</evidence>
<name>A0A392UR39_9FABA</name>
<dbReference type="GO" id="GO:0016020">
    <property type="term" value="C:membrane"/>
    <property type="evidence" value="ECO:0007669"/>
    <property type="project" value="InterPro"/>
</dbReference>
<feature type="non-terminal residue" evidence="4">
    <location>
        <position position="31"/>
    </location>
</feature>
<accession>A0A392UR39</accession>
<keyword evidence="2" id="KW-1133">Transmembrane helix</keyword>
<keyword evidence="3" id="KW-0472">Membrane</keyword>
<organism evidence="4 5">
    <name type="scientific">Trifolium medium</name>
    <dbReference type="NCBI Taxonomy" id="97028"/>
    <lineage>
        <taxon>Eukaryota</taxon>
        <taxon>Viridiplantae</taxon>
        <taxon>Streptophyta</taxon>
        <taxon>Embryophyta</taxon>
        <taxon>Tracheophyta</taxon>
        <taxon>Spermatophyta</taxon>
        <taxon>Magnoliopsida</taxon>
        <taxon>eudicotyledons</taxon>
        <taxon>Gunneridae</taxon>
        <taxon>Pentapetalae</taxon>
        <taxon>rosids</taxon>
        <taxon>fabids</taxon>
        <taxon>Fabales</taxon>
        <taxon>Fabaceae</taxon>
        <taxon>Papilionoideae</taxon>
        <taxon>50 kb inversion clade</taxon>
        <taxon>NPAAA clade</taxon>
        <taxon>Hologalegina</taxon>
        <taxon>IRL clade</taxon>
        <taxon>Trifolieae</taxon>
        <taxon>Trifolium</taxon>
    </lineage>
</organism>
<protein>
    <submittedName>
        <fullName evidence="4">ABC transporter B family protein</fullName>
    </submittedName>
</protein>
<sequence>MSYFDTEATSGEVIGRMSGDTILIQDAIGEK</sequence>
<evidence type="ECO:0000256" key="2">
    <source>
        <dbReference type="ARBA" id="ARBA00022989"/>
    </source>
</evidence>
<evidence type="ECO:0000256" key="1">
    <source>
        <dbReference type="ARBA" id="ARBA00022692"/>
    </source>
</evidence>
<keyword evidence="5" id="KW-1185">Reference proteome</keyword>
<dbReference type="AlphaFoldDB" id="A0A392UR39"/>
<dbReference type="GO" id="GO:0005524">
    <property type="term" value="F:ATP binding"/>
    <property type="evidence" value="ECO:0007669"/>
    <property type="project" value="InterPro"/>
</dbReference>
<gene>
    <name evidence="4" type="ORF">A2U01_0099774</name>
</gene>
<dbReference type="Proteomes" id="UP000265520">
    <property type="component" value="Unassembled WGS sequence"/>
</dbReference>
<evidence type="ECO:0000313" key="5">
    <source>
        <dbReference type="Proteomes" id="UP000265520"/>
    </source>
</evidence>
<dbReference type="Gene3D" id="1.20.1560.10">
    <property type="entry name" value="ABC transporter type 1, transmembrane domain"/>
    <property type="match status" value="1"/>
</dbReference>
<dbReference type="EMBL" id="LXQA010952047">
    <property type="protein sequence ID" value="MCI78504.1"/>
    <property type="molecule type" value="Genomic_DNA"/>
</dbReference>
<reference evidence="4 5" key="1">
    <citation type="journal article" date="2018" name="Front. Plant Sci.">
        <title>Red Clover (Trifolium pratense) and Zigzag Clover (T. medium) - A Picture of Genomic Similarities and Differences.</title>
        <authorList>
            <person name="Dluhosova J."/>
            <person name="Istvanek J."/>
            <person name="Nedelnik J."/>
            <person name="Repkova J."/>
        </authorList>
    </citation>
    <scope>NUCLEOTIDE SEQUENCE [LARGE SCALE GENOMIC DNA]</scope>
    <source>
        <strain evidence="5">cv. 10/8</strain>
        <tissue evidence="4">Leaf</tissue>
    </source>
</reference>